<proteinExistence type="predicted"/>
<reference evidence="1 2" key="1">
    <citation type="submission" date="2019-06" db="EMBL/GenBank/DDBJ databases">
        <title>Genome Sequence of the Brown Rot Fungal Pathogen Monilinia fructicola.</title>
        <authorList>
            <person name="De Miccolis Angelini R.M."/>
            <person name="Landi L."/>
            <person name="Abate D."/>
            <person name="Pollastro S."/>
            <person name="Romanazzi G."/>
            <person name="Faretra F."/>
        </authorList>
    </citation>
    <scope>NUCLEOTIDE SEQUENCE [LARGE SCALE GENOMIC DNA]</scope>
    <source>
        <strain evidence="1 2">Mfrc123</strain>
    </source>
</reference>
<sequence length="104" mass="12370">MTEDGSMVDFIVWRWNGYHWRYEDNHCFGAREKCCALHRIILHHSNTQCKKSQVIIVHSIDFNSTSTRRYEWQDNLLTFAIHMISDILLGNFQCSLTLILIRLL</sequence>
<dbReference type="Proteomes" id="UP000322873">
    <property type="component" value="Unassembled WGS sequence"/>
</dbReference>
<dbReference type="AlphaFoldDB" id="A0A5M9K9X6"/>
<comment type="caution">
    <text evidence="1">The sequence shown here is derived from an EMBL/GenBank/DDBJ whole genome shotgun (WGS) entry which is preliminary data.</text>
</comment>
<gene>
    <name evidence="1" type="ORF">EYC84_007178</name>
</gene>
<protein>
    <submittedName>
        <fullName evidence="1">Uncharacterized protein</fullName>
    </submittedName>
</protein>
<keyword evidence="2" id="KW-1185">Reference proteome</keyword>
<organism evidence="1 2">
    <name type="scientific">Monilinia fructicola</name>
    <name type="common">Brown rot fungus</name>
    <name type="synonym">Ciboria fructicola</name>
    <dbReference type="NCBI Taxonomy" id="38448"/>
    <lineage>
        <taxon>Eukaryota</taxon>
        <taxon>Fungi</taxon>
        <taxon>Dikarya</taxon>
        <taxon>Ascomycota</taxon>
        <taxon>Pezizomycotina</taxon>
        <taxon>Leotiomycetes</taxon>
        <taxon>Helotiales</taxon>
        <taxon>Sclerotiniaceae</taxon>
        <taxon>Monilinia</taxon>
    </lineage>
</organism>
<dbReference type="EMBL" id="VICG01000001">
    <property type="protein sequence ID" value="KAA8577183.1"/>
    <property type="molecule type" value="Genomic_DNA"/>
</dbReference>
<name>A0A5M9K9X6_MONFR</name>
<evidence type="ECO:0000313" key="2">
    <source>
        <dbReference type="Proteomes" id="UP000322873"/>
    </source>
</evidence>
<accession>A0A5M9K9X6</accession>
<evidence type="ECO:0000313" key="1">
    <source>
        <dbReference type="EMBL" id="KAA8577183.1"/>
    </source>
</evidence>